<dbReference type="EMBL" id="JAMXFF010000008">
    <property type="protein sequence ID" value="MCT7966163.1"/>
    <property type="molecule type" value="Genomic_DNA"/>
</dbReference>
<proteinExistence type="predicted"/>
<sequence length="256" mass="29034">MLNSQSSVPEIIIPDELLPPKDLRLSVGGSFKAIGTEFFRYFIELGGLQPDEAVLDVGCGVGRMAVPLTQYLSDRGSYEGFDIVEPGITWCQSVISPRYPNFQFQRADLYNQYYNPTGQEQANTYRFPYSDHSFDFVFLTSVFTHILPEGIENYLREIFRVLKPGGRALITAFLLNKESLSCLETGMSTLELTEIFENYRLADKTFPESAVAYEECFFITLAEQVGLKVNFPVYYGSWCGREDFLSVQDILLMSKG</sequence>
<evidence type="ECO:0000259" key="1">
    <source>
        <dbReference type="Pfam" id="PF08241"/>
    </source>
</evidence>
<dbReference type="InterPro" id="IPR013216">
    <property type="entry name" value="Methyltransf_11"/>
</dbReference>
<evidence type="ECO:0000313" key="3">
    <source>
        <dbReference type="Proteomes" id="UP001525890"/>
    </source>
</evidence>
<gene>
    <name evidence="2" type="ORF">NG799_07435</name>
</gene>
<dbReference type="InterPro" id="IPR029063">
    <property type="entry name" value="SAM-dependent_MTases_sf"/>
</dbReference>
<accession>A0ABT2MN53</accession>
<dbReference type="Pfam" id="PF08241">
    <property type="entry name" value="Methyltransf_11"/>
    <property type="match status" value="1"/>
</dbReference>
<dbReference type="GO" id="GO:0008168">
    <property type="term" value="F:methyltransferase activity"/>
    <property type="evidence" value="ECO:0007669"/>
    <property type="project" value="UniProtKB-KW"/>
</dbReference>
<dbReference type="Gene3D" id="3.40.50.150">
    <property type="entry name" value="Vaccinia Virus protein VP39"/>
    <property type="match status" value="1"/>
</dbReference>
<comment type="caution">
    <text evidence="2">The sequence shown here is derived from an EMBL/GenBank/DDBJ whole genome shotgun (WGS) entry which is preliminary data.</text>
</comment>
<feature type="domain" description="Methyltransferase type 11" evidence="1">
    <location>
        <begin position="55"/>
        <end position="170"/>
    </location>
</feature>
<organism evidence="2 3">
    <name type="scientific">Laspinema palackyanum D2a</name>
    <dbReference type="NCBI Taxonomy" id="2953684"/>
    <lineage>
        <taxon>Bacteria</taxon>
        <taxon>Bacillati</taxon>
        <taxon>Cyanobacteriota</taxon>
        <taxon>Cyanophyceae</taxon>
        <taxon>Oscillatoriophycideae</taxon>
        <taxon>Oscillatoriales</taxon>
        <taxon>Laspinemataceae</taxon>
        <taxon>Laspinema</taxon>
        <taxon>Laspinema palackyanum</taxon>
    </lineage>
</organism>
<dbReference type="InterPro" id="IPR050508">
    <property type="entry name" value="Methyltransf_Superfamily"/>
</dbReference>
<reference evidence="2 3" key="1">
    <citation type="journal article" date="2022" name="Front. Microbiol.">
        <title>High genomic differentiation and limited gene flow indicate recent cryptic speciation within the genus Laspinema (cyanobacteria).</title>
        <authorList>
            <person name="Stanojkovic A."/>
            <person name="Skoupy S."/>
            <person name="Skaloud P."/>
            <person name="Dvorak P."/>
        </authorList>
    </citation>
    <scope>NUCLEOTIDE SEQUENCE [LARGE SCALE GENOMIC DNA]</scope>
    <source>
        <strain evidence="2 3">D2a</strain>
    </source>
</reference>
<dbReference type="Proteomes" id="UP001525890">
    <property type="component" value="Unassembled WGS sequence"/>
</dbReference>
<keyword evidence="2" id="KW-0808">Transferase</keyword>
<keyword evidence="2" id="KW-0489">Methyltransferase</keyword>
<dbReference type="PANTHER" id="PTHR42912">
    <property type="entry name" value="METHYLTRANSFERASE"/>
    <property type="match status" value="1"/>
</dbReference>
<name>A0ABT2MN53_9CYAN</name>
<dbReference type="SUPFAM" id="SSF53335">
    <property type="entry name" value="S-adenosyl-L-methionine-dependent methyltransferases"/>
    <property type="match status" value="1"/>
</dbReference>
<dbReference type="CDD" id="cd02440">
    <property type="entry name" value="AdoMet_MTases"/>
    <property type="match status" value="1"/>
</dbReference>
<evidence type="ECO:0000313" key="2">
    <source>
        <dbReference type="EMBL" id="MCT7966163.1"/>
    </source>
</evidence>
<dbReference type="PANTHER" id="PTHR42912:SF98">
    <property type="entry name" value="UNCHARACTERISED METHYLTRANSFERASE RV1498C"/>
    <property type="match status" value="1"/>
</dbReference>
<keyword evidence="3" id="KW-1185">Reference proteome</keyword>
<dbReference type="GO" id="GO:0032259">
    <property type="term" value="P:methylation"/>
    <property type="evidence" value="ECO:0007669"/>
    <property type="project" value="UniProtKB-KW"/>
</dbReference>
<protein>
    <submittedName>
        <fullName evidence="2">Class I SAM-dependent methyltransferase</fullName>
    </submittedName>
</protein>
<dbReference type="RefSeq" id="WP_368005813.1">
    <property type="nucleotide sequence ID" value="NZ_JAMXFF010000008.1"/>
</dbReference>